<accession>E4TX24</accession>
<dbReference type="EMBL" id="CP002355">
    <property type="protein sequence ID" value="ADR33865.1"/>
    <property type="molecule type" value="Genomic_DNA"/>
</dbReference>
<dbReference type="eggNOG" id="COG2931">
    <property type="taxonomic scope" value="Bacteria"/>
</dbReference>
<sequence>MAGTLETAGGMIGSAVVNTAAIAAAILILRSGRASDPRLIAGAMAYYVAVKQTGKLNGAEFGKALDDLLKKEYGIDVDKILEQQFEEHLMPILKDYLGYKDTWEKWLDSTTNDSIPLANFNDLLKDYQSGDTPSPDDLTYDPNKLTPITPDRDTDHDGTPDWRDTDMDGDGIDDRDDTDRDGDNIPDEIDPDPFAPEPSPDDGHPFDPETFDPPRRRDPLVLDLNKDGLISTVSLADSTAFFDLTGDGIKEKVGWVQASEGIIVMDKNGNSKIDGISEVFGTATTSGFAELRSIADSNYEKVNGEARETTLGCGIIDRRDELYNQLKIWQDTNGDGISQESELKTLTPAGVSNIELNVFATNINLNGNLLSEAGRYGDSSGERSLAAIFETINNRNFKNTRRVA</sequence>
<feature type="compositionally biased region" description="Basic and acidic residues" evidence="1">
    <location>
        <begin position="201"/>
        <end position="219"/>
    </location>
</feature>
<keyword evidence="2" id="KW-0812">Transmembrane</keyword>
<protein>
    <submittedName>
        <fullName evidence="3">Uncharacterized protein</fullName>
    </submittedName>
</protein>
<dbReference type="PANTHER" id="PTHR39431:SF1">
    <property type="entry name" value="FRPA_C-RELATED PROTEIN"/>
    <property type="match status" value="1"/>
</dbReference>
<keyword evidence="4" id="KW-1185">Reference proteome</keyword>
<keyword evidence="2" id="KW-0472">Membrane</keyword>
<evidence type="ECO:0000313" key="4">
    <source>
        <dbReference type="Proteomes" id="UP000008721"/>
    </source>
</evidence>
<evidence type="ECO:0000256" key="2">
    <source>
        <dbReference type="SAM" id="Phobius"/>
    </source>
</evidence>
<dbReference type="STRING" id="709032.Sulku_1202"/>
<organism evidence="3 4">
    <name type="scientific">Sulfuricurvum kujiense (strain ATCC BAA-921 / DSM 16994 / JCM 11577 / YK-1)</name>
    <dbReference type="NCBI Taxonomy" id="709032"/>
    <lineage>
        <taxon>Bacteria</taxon>
        <taxon>Pseudomonadati</taxon>
        <taxon>Campylobacterota</taxon>
        <taxon>Epsilonproteobacteria</taxon>
        <taxon>Campylobacterales</taxon>
        <taxon>Sulfurimonadaceae</taxon>
        <taxon>Sulfuricurvum</taxon>
    </lineage>
</organism>
<keyword evidence="2" id="KW-1133">Transmembrane helix</keyword>
<feature type="compositionally biased region" description="Basic and acidic residues" evidence="1">
    <location>
        <begin position="150"/>
        <end position="166"/>
    </location>
</feature>
<dbReference type="AlphaFoldDB" id="E4TX24"/>
<evidence type="ECO:0000256" key="1">
    <source>
        <dbReference type="SAM" id="MobiDB-lite"/>
    </source>
</evidence>
<dbReference type="KEGG" id="sku:Sulku_1202"/>
<dbReference type="HOGENOM" id="CLU_681392_0_0_7"/>
<reference evidence="3 4" key="1">
    <citation type="journal article" date="2012" name="Stand. Genomic Sci.">
        <title>Complete genome sequence of the sulfur compounds oxidizing chemolithoautotroph Sulfuricurvum kujiense type strain (YK-1(T)).</title>
        <authorList>
            <person name="Han C."/>
            <person name="Kotsyurbenko O."/>
            <person name="Chertkov O."/>
            <person name="Held B."/>
            <person name="Lapidus A."/>
            <person name="Nolan M."/>
            <person name="Lucas S."/>
            <person name="Hammon N."/>
            <person name="Deshpande S."/>
            <person name="Cheng J.F."/>
            <person name="Tapia R."/>
            <person name="Goodwin L.A."/>
            <person name="Pitluck S."/>
            <person name="Liolios K."/>
            <person name="Pagani I."/>
            <person name="Ivanova N."/>
            <person name="Mavromatis K."/>
            <person name="Mikhailova N."/>
            <person name="Pati A."/>
            <person name="Chen A."/>
            <person name="Palaniappan K."/>
            <person name="Land M."/>
            <person name="Hauser L."/>
            <person name="Chang Y.J."/>
            <person name="Jeffries C.D."/>
            <person name="Brambilla E.M."/>
            <person name="Rohde M."/>
            <person name="Spring S."/>
            <person name="Sikorski J."/>
            <person name="Goker M."/>
            <person name="Woyke T."/>
            <person name="Bristow J."/>
            <person name="Eisen J.A."/>
            <person name="Markowitz V."/>
            <person name="Hugenholtz P."/>
            <person name="Kyrpides N.C."/>
            <person name="Klenk H.P."/>
            <person name="Detter J.C."/>
        </authorList>
    </citation>
    <scope>NUCLEOTIDE SEQUENCE [LARGE SCALE GENOMIC DNA]</scope>
    <source>
        <strain evidence="4">ATCC BAA-921 / DSM 16994 / JCM 11577 / YK-1</strain>
    </source>
</reference>
<feature type="transmembrane region" description="Helical" evidence="2">
    <location>
        <begin position="12"/>
        <end position="29"/>
    </location>
</feature>
<dbReference type="Proteomes" id="UP000008721">
    <property type="component" value="Chromosome"/>
</dbReference>
<gene>
    <name evidence="3" type="ordered locus">Sulku_1202</name>
</gene>
<feature type="compositionally biased region" description="Acidic residues" evidence="1">
    <location>
        <begin position="167"/>
        <end position="176"/>
    </location>
</feature>
<evidence type="ECO:0000313" key="3">
    <source>
        <dbReference type="EMBL" id="ADR33865.1"/>
    </source>
</evidence>
<name>E4TX24_SULKY</name>
<dbReference type="PANTHER" id="PTHR39431">
    <property type="entry name" value="FRPA/C-RELATED PROTEIN"/>
    <property type="match status" value="1"/>
</dbReference>
<proteinExistence type="predicted"/>
<feature type="region of interest" description="Disordered" evidence="1">
    <location>
        <begin position="126"/>
        <end position="219"/>
    </location>
</feature>